<feature type="transmembrane region" description="Helical" evidence="6">
    <location>
        <begin position="44"/>
        <end position="62"/>
    </location>
</feature>
<gene>
    <name evidence="8" type="ORF">ANOM_002128</name>
</gene>
<dbReference type="GeneID" id="26803932"/>
<dbReference type="EMBL" id="JNOM01000035">
    <property type="protein sequence ID" value="KNG89256.1"/>
    <property type="molecule type" value="Genomic_DNA"/>
</dbReference>
<feature type="non-terminal residue" evidence="8">
    <location>
        <position position="1"/>
    </location>
</feature>
<dbReference type="FunFam" id="1.20.1250.20:FF:000068">
    <property type="entry name" value="MFS general substrate transporter"/>
    <property type="match status" value="1"/>
</dbReference>
<dbReference type="RefSeq" id="XP_015410179.1">
    <property type="nucleotide sequence ID" value="XM_015547385.1"/>
</dbReference>
<feature type="transmembrane region" description="Helical" evidence="6">
    <location>
        <begin position="433"/>
        <end position="455"/>
    </location>
</feature>
<evidence type="ECO:0000256" key="6">
    <source>
        <dbReference type="SAM" id="Phobius"/>
    </source>
</evidence>
<dbReference type="PANTHER" id="PTHR43791:SF46">
    <property type="entry name" value="MAJOR FACILITATOR SUPERFAMILY (MFS) PROFILE DOMAIN-CONTAINING PROTEIN-RELATED"/>
    <property type="match status" value="1"/>
</dbReference>
<evidence type="ECO:0000259" key="7">
    <source>
        <dbReference type="PROSITE" id="PS50850"/>
    </source>
</evidence>
<reference evidence="8 9" key="1">
    <citation type="submission" date="2014-06" db="EMBL/GenBank/DDBJ databases">
        <title>The Genome of the Aflatoxigenic Filamentous Fungus Aspergillus nomius.</title>
        <authorList>
            <person name="Moore M.G."/>
            <person name="Shannon B.M."/>
            <person name="Brian M.M."/>
        </authorList>
    </citation>
    <scope>NUCLEOTIDE SEQUENCE [LARGE SCALE GENOMIC DNA]</scope>
    <source>
        <strain evidence="8 9">NRRL 13137</strain>
    </source>
</reference>
<dbReference type="Gene3D" id="1.20.1250.20">
    <property type="entry name" value="MFS general substrate transporter like domains"/>
    <property type="match status" value="2"/>
</dbReference>
<dbReference type="GO" id="GO:0005886">
    <property type="term" value="C:plasma membrane"/>
    <property type="evidence" value="ECO:0007669"/>
    <property type="project" value="TreeGrafter"/>
</dbReference>
<evidence type="ECO:0000313" key="9">
    <source>
        <dbReference type="Proteomes" id="UP000037505"/>
    </source>
</evidence>
<feature type="transmembrane region" description="Helical" evidence="6">
    <location>
        <begin position="204"/>
        <end position="227"/>
    </location>
</feature>
<evidence type="ECO:0000256" key="3">
    <source>
        <dbReference type="ARBA" id="ARBA00022692"/>
    </source>
</evidence>
<comment type="subcellular location">
    <subcellularLocation>
        <location evidence="1">Membrane</location>
        <topology evidence="1">Multi-pass membrane protein</topology>
    </subcellularLocation>
</comment>
<accession>A0A0L1JBW2</accession>
<feature type="transmembrane region" description="Helical" evidence="6">
    <location>
        <begin position="82"/>
        <end position="100"/>
    </location>
</feature>
<dbReference type="SUPFAM" id="SSF103473">
    <property type="entry name" value="MFS general substrate transporter"/>
    <property type="match status" value="1"/>
</dbReference>
<dbReference type="PROSITE" id="PS50850">
    <property type="entry name" value="MFS"/>
    <property type="match status" value="1"/>
</dbReference>
<feature type="transmembrane region" description="Helical" evidence="6">
    <location>
        <begin position="112"/>
        <end position="131"/>
    </location>
</feature>
<feature type="domain" description="Major facilitator superfamily (MFS) profile" evidence="7">
    <location>
        <begin position="44"/>
        <end position="461"/>
    </location>
</feature>
<comment type="caution">
    <text evidence="8">The sequence shown here is derived from an EMBL/GenBank/DDBJ whole genome shotgun (WGS) entry which is preliminary data.</text>
</comment>
<dbReference type="PANTHER" id="PTHR43791">
    <property type="entry name" value="PERMEASE-RELATED"/>
    <property type="match status" value="1"/>
</dbReference>
<evidence type="ECO:0000313" key="8">
    <source>
        <dbReference type="EMBL" id="KNG89256.1"/>
    </source>
</evidence>
<protein>
    <submittedName>
        <fullName evidence="8">Putative allantoate permease</fullName>
    </submittedName>
</protein>
<dbReference type="FunFam" id="1.20.1250.20:FF:000034">
    <property type="entry name" value="MFS general substrate transporter"/>
    <property type="match status" value="1"/>
</dbReference>
<dbReference type="Pfam" id="PF07690">
    <property type="entry name" value="MFS_1"/>
    <property type="match status" value="1"/>
</dbReference>
<feature type="transmembrane region" description="Helical" evidence="6">
    <location>
        <begin position="340"/>
        <end position="360"/>
    </location>
</feature>
<dbReference type="InterPro" id="IPR011701">
    <property type="entry name" value="MFS"/>
</dbReference>
<keyword evidence="5 6" id="KW-0472">Membrane</keyword>
<keyword evidence="4 6" id="KW-1133">Transmembrane helix</keyword>
<organism evidence="8 9">
    <name type="scientific">Aspergillus nomiae NRRL (strain ATCC 15546 / NRRL 13137 / CBS 260.88 / M93)</name>
    <dbReference type="NCBI Taxonomy" id="1509407"/>
    <lineage>
        <taxon>Eukaryota</taxon>
        <taxon>Fungi</taxon>
        <taxon>Dikarya</taxon>
        <taxon>Ascomycota</taxon>
        <taxon>Pezizomycotina</taxon>
        <taxon>Eurotiomycetes</taxon>
        <taxon>Eurotiomycetidae</taxon>
        <taxon>Eurotiales</taxon>
        <taxon>Aspergillaceae</taxon>
        <taxon>Aspergillus</taxon>
        <taxon>Aspergillus subgen. Circumdati</taxon>
    </lineage>
</organism>
<keyword evidence="2" id="KW-0813">Transport</keyword>
<feature type="transmembrane region" description="Helical" evidence="6">
    <location>
        <begin position="366"/>
        <end position="389"/>
    </location>
</feature>
<feature type="transmembrane region" description="Helical" evidence="6">
    <location>
        <begin position="137"/>
        <end position="160"/>
    </location>
</feature>
<evidence type="ECO:0000256" key="2">
    <source>
        <dbReference type="ARBA" id="ARBA00022448"/>
    </source>
</evidence>
<dbReference type="InterPro" id="IPR036259">
    <property type="entry name" value="MFS_trans_sf"/>
</dbReference>
<evidence type="ECO:0000256" key="5">
    <source>
        <dbReference type="ARBA" id="ARBA00023136"/>
    </source>
</evidence>
<evidence type="ECO:0000256" key="4">
    <source>
        <dbReference type="ARBA" id="ARBA00022989"/>
    </source>
</evidence>
<feature type="transmembrane region" description="Helical" evidence="6">
    <location>
        <begin position="316"/>
        <end position="333"/>
    </location>
</feature>
<evidence type="ECO:0000256" key="1">
    <source>
        <dbReference type="ARBA" id="ARBA00004141"/>
    </source>
</evidence>
<feature type="transmembrane region" description="Helical" evidence="6">
    <location>
        <begin position="276"/>
        <end position="296"/>
    </location>
</feature>
<name>A0A0L1JBW2_ASPN3</name>
<proteinExistence type="predicted"/>
<dbReference type="GO" id="GO:0022857">
    <property type="term" value="F:transmembrane transporter activity"/>
    <property type="evidence" value="ECO:0007669"/>
    <property type="project" value="InterPro"/>
</dbReference>
<dbReference type="AlphaFoldDB" id="A0A0L1JBW2"/>
<dbReference type="OrthoDB" id="2985014at2759"/>
<feature type="transmembrane region" description="Helical" evidence="6">
    <location>
        <begin position="401"/>
        <end position="421"/>
    </location>
</feature>
<keyword evidence="3 6" id="KW-0812">Transmembrane</keyword>
<dbReference type="InterPro" id="IPR020846">
    <property type="entry name" value="MFS_dom"/>
</dbReference>
<keyword evidence="9" id="KW-1185">Reference proteome</keyword>
<dbReference type="Proteomes" id="UP000037505">
    <property type="component" value="Unassembled WGS sequence"/>
</dbReference>
<feature type="transmembrane region" description="Helical" evidence="6">
    <location>
        <begin position="172"/>
        <end position="192"/>
    </location>
</feature>
<sequence>NTDSVIESEDDVTVDSSTTSEEFADGAVSAINEKRLMFKIDAHVLPILCVLYFLAFLDRINMGHAVVFGLEEDLGMDPKSNQFNTALTIFFVPYVLLEVPSNIVLKKLQPHVWLAGCMFCFGILTIGQGFVKSYGGLLVTRFFIGVTESGMFPGCYYLIGMWYRRPDALRRYTYFFNSTTLAGALGGLIAYGTGYMQGMRGYGAWRWLFIIEGAVTCFVAVLAWFLISDFPEQARWLTEAERRWMKKRMEVEHGDESVGDPIRFTDVVEVIKDYRIILGALIYFSFLVPSYCYAYFSPTIIKSYGYSTLQTQLHSVPPLAMAFFLSLGIAFASDRLRHRYLFVVFNLLVAIAGIAILLTVHDKPRVQYAALFLVVFGPYCGMPVAICWFTMNVGGHRRRAIGTALQLGFGEIAGIVSTFLFQAKDAPYYHTGYSVAISFFTLAAFWCTCYFFACWMENRRRDRQMADAGNTTDATTAGNGDLDVSYRYML</sequence>